<accession>A0A6N7XAS1</accession>
<name>A0A6N7XAS1_9FIRM</name>
<keyword evidence="3" id="KW-0472">Membrane</keyword>
<dbReference type="SUPFAM" id="SSF63817">
    <property type="entry name" value="Sortase"/>
    <property type="match status" value="1"/>
</dbReference>
<dbReference type="EMBL" id="VUNE01000001">
    <property type="protein sequence ID" value="MST61382.1"/>
    <property type="molecule type" value="Genomic_DNA"/>
</dbReference>
<dbReference type="NCBIfam" id="TIGR01076">
    <property type="entry name" value="sortase_fam"/>
    <property type="match status" value="1"/>
</dbReference>
<sequence>MYLSARRKSLKTRKIIGLLIFLFGISLVTYPFLSMSIDDFTQYERNREFEEEISRDRHINDKIKKLYDRRNRTKTSNTQTNSSNENIRDVFAGEDSVNIEKNDLRDLGINLNKKVGFVSIPKLGQSFDLYLDANYEKIAKGVAVLSESDLPVGGKGKRTVIAGHSGYYNKVMFLNIHKLQSGDSIIVNFLGKKIEYKVYGMEKIYPEQGDKLKPIESEDTLTLLTCTQAPRYDMRLLVNARRVADNVQTNSVNNTIANDSIVEYISDKNVEPAIKIRKIFPYVISAFNIILIIIILLKLYRVIKSK</sequence>
<dbReference type="Gene3D" id="2.40.260.10">
    <property type="entry name" value="Sortase"/>
    <property type="match status" value="1"/>
</dbReference>
<evidence type="ECO:0000256" key="2">
    <source>
        <dbReference type="PIRSR" id="PIRSR605754-1"/>
    </source>
</evidence>
<dbReference type="InterPro" id="IPR023365">
    <property type="entry name" value="Sortase_dom-sf"/>
</dbReference>
<reference evidence="4 5" key="1">
    <citation type="submission" date="2019-08" db="EMBL/GenBank/DDBJ databases">
        <title>In-depth cultivation of the pig gut microbiome towards novel bacterial diversity and tailored functional studies.</title>
        <authorList>
            <person name="Wylensek D."/>
            <person name="Hitch T.C.A."/>
            <person name="Clavel T."/>
        </authorList>
    </citation>
    <scope>NUCLEOTIDE SEQUENCE [LARGE SCALE GENOMIC DNA]</scope>
    <source>
        <strain evidence="4 5">WCA-SAB-591-4A-A</strain>
    </source>
</reference>
<dbReference type="Pfam" id="PF04203">
    <property type="entry name" value="Sortase"/>
    <property type="match status" value="1"/>
</dbReference>
<gene>
    <name evidence="4" type="ORF">FYJ71_00100</name>
</gene>
<keyword evidence="3" id="KW-1133">Transmembrane helix</keyword>
<evidence type="ECO:0000313" key="5">
    <source>
        <dbReference type="Proteomes" id="UP000440713"/>
    </source>
</evidence>
<protein>
    <submittedName>
        <fullName evidence="4">Class C sortase</fullName>
    </submittedName>
</protein>
<comment type="caution">
    <text evidence="4">The sequence shown here is derived from an EMBL/GenBank/DDBJ whole genome shotgun (WGS) entry which is preliminary data.</text>
</comment>
<dbReference type="NCBIfam" id="NF033745">
    <property type="entry name" value="class_C_sortase"/>
    <property type="match status" value="1"/>
</dbReference>
<keyword evidence="3" id="KW-0812">Transmembrane</keyword>
<feature type="transmembrane region" description="Helical" evidence="3">
    <location>
        <begin position="15"/>
        <end position="33"/>
    </location>
</feature>
<feature type="transmembrane region" description="Helical" evidence="3">
    <location>
        <begin position="279"/>
        <end position="300"/>
    </location>
</feature>
<proteinExistence type="predicted"/>
<evidence type="ECO:0000313" key="4">
    <source>
        <dbReference type="EMBL" id="MST61382.1"/>
    </source>
</evidence>
<feature type="active site" description="Proton donor/acceptor" evidence="2">
    <location>
        <position position="164"/>
    </location>
</feature>
<dbReference type="CDD" id="cd05827">
    <property type="entry name" value="Sortase_C"/>
    <property type="match status" value="1"/>
</dbReference>
<evidence type="ECO:0000256" key="1">
    <source>
        <dbReference type="ARBA" id="ARBA00022801"/>
    </source>
</evidence>
<keyword evidence="5" id="KW-1185">Reference proteome</keyword>
<dbReference type="InterPro" id="IPR005754">
    <property type="entry name" value="Sortase"/>
</dbReference>
<dbReference type="Proteomes" id="UP000440713">
    <property type="component" value="Unassembled WGS sequence"/>
</dbReference>
<feature type="active site" description="Acyl-thioester intermediate" evidence="2">
    <location>
        <position position="226"/>
    </location>
</feature>
<dbReference type="GO" id="GO:0016787">
    <property type="term" value="F:hydrolase activity"/>
    <property type="evidence" value="ECO:0007669"/>
    <property type="project" value="UniProtKB-KW"/>
</dbReference>
<organism evidence="4 5">
    <name type="scientific">Peptostreptococcus porci</name>
    <dbReference type="NCBI Taxonomy" id="2652282"/>
    <lineage>
        <taxon>Bacteria</taxon>
        <taxon>Bacillati</taxon>
        <taxon>Bacillota</taxon>
        <taxon>Clostridia</taxon>
        <taxon>Peptostreptococcales</taxon>
        <taxon>Peptostreptococcaceae</taxon>
        <taxon>Peptostreptococcus</taxon>
    </lineage>
</organism>
<dbReference type="AlphaFoldDB" id="A0A6N7XAS1"/>
<evidence type="ECO:0000256" key="3">
    <source>
        <dbReference type="SAM" id="Phobius"/>
    </source>
</evidence>
<dbReference type="InterPro" id="IPR042002">
    <property type="entry name" value="Sortase_C"/>
</dbReference>
<keyword evidence="1" id="KW-0378">Hydrolase</keyword>